<dbReference type="CDD" id="cd17020">
    <property type="entry name" value="T3SC_IA_ShcM-like"/>
    <property type="match status" value="1"/>
</dbReference>
<accession>A0ABU1NEM6</accession>
<comment type="caution">
    <text evidence="1">The sequence shown here is derived from an EMBL/GenBank/DDBJ whole genome shotgun (WGS) entry which is preliminary data.</text>
</comment>
<dbReference type="Gene3D" id="3.30.1460.10">
    <property type="match status" value="1"/>
</dbReference>
<evidence type="ECO:0008006" key="3">
    <source>
        <dbReference type="Google" id="ProtNLM"/>
    </source>
</evidence>
<dbReference type="SUPFAM" id="SSF69635">
    <property type="entry name" value="Type III secretory system chaperone-like"/>
    <property type="match status" value="1"/>
</dbReference>
<dbReference type="RefSeq" id="WP_309902383.1">
    <property type="nucleotide sequence ID" value="NZ_JAVDRF010000005.1"/>
</dbReference>
<evidence type="ECO:0000313" key="1">
    <source>
        <dbReference type="EMBL" id="MDR6536918.1"/>
    </source>
</evidence>
<dbReference type="EMBL" id="JAVDRF010000005">
    <property type="protein sequence ID" value="MDR6536918.1"/>
    <property type="molecule type" value="Genomic_DNA"/>
</dbReference>
<keyword evidence="2" id="KW-1185">Reference proteome</keyword>
<reference evidence="1 2" key="1">
    <citation type="submission" date="2023-07" db="EMBL/GenBank/DDBJ databases">
        <title>Sorghum-associated microbial communities from plants grown in Nebraska, USA.</title>
        <authorList>
            <person name="Schachtman D."/>
        </authorList>
    </citation>
    <scope>NUCLEOTIDE SEQUENCE [LARGE SCALE GENOMIC DNA]</scope>
    <source>
        <strain evidence="1 2">DS1781</strain>
    </source>
</reference>
<dbReference type="InterPro" id="IPR010261">
    <property type="entry name" value="Tir_chaperone"/>
</dbReference>
<sequence>MSDATSPWRSQFIDLALDLRRQAGKPAASFQDDPDSPLGMKFHMDGVLFEMTHLEGMGATADRFLVQCHFGPLVMDQIADALQHALVLNLDMARSGSGVLGIDESLNHLVYSCFVSLHGATSENISEALRDLARLAHEWRAVYSVTLH</sequence>
<protein>
    <recommendedName>
        <fullName evidence="3">Tir chaperone protein (CesT) family protein</fullName>
    </recommendedName>
</protein>
<gene>
    <name evidence="1" type="ORF">J2739_002691</name>
</gene>
<evidence type="ECO:0000313" key="2">
    <source>
        <dbReference type="Proteomes" id="UP001184230"/>
    </source>
</evidence>
<dbReference type="Pfam" id="PF05932">
    <property type="entry name" value="CesT"/>
    <property type="match status" value="1"/>
</dbReference>
<proteinExistence type="predicted"/>
<name>A0ABU1NEM6_9BURK</name>
<organism evidence="1 2">
    <name type="scientific">Variovorax soli</name>
    <dbReference type="NCBI Taxonomy" id="376815"/>
    <lineage>
        <taxon>Bacteria</taxon>
        <taxon>Pseudomonadati</taxon>
        <taxon>Pseudomonadota</taxon>
        <taxon>Betaproteobacteria</taxon>
        <taxon>Burkholderiales</taxon>
        <taxon>Comamonadaceae</taxon>
        <taxon>Variovorax</taxon>
    </lineage>
</organism>
<dbReference type="Proteomes" id="UP001184230">
    <property type="component" value="Unassembled WGS sequence"/>
</dbReference>